<comment type="similarity">
    <text evidence="1 6">Belongs to the thiolase-like superfamily. Beta-ketoacyl-ACP synthases family.</text>
</comment>
<dbReference type="InterPro" id="IPR000794">
    <property type="entry name" value="Beta-ketoacyl_synthase"/>
</dbReference>
<dbReference type="InterPro" id="IPR016039">
    <property type="entry name" value="Thiolase-like"/>
</dbReference>
<organism evidence="8 9">
    <name type="scientific">Emydomyces testavorans</name>
    <dbReference type="NCBI Taxonomy" id="2070801"/>
    <lineage>
        <taxon>Eukaryota</taxon>
        <taxon>Fungi</taxon>
        <taxon>Dikarya</taxon>
        <taxon>Ascomycota</taxon>
        <taxon>Pezizomycotina</taxon>
        <taxon>Eurotiomycetes</taxon>
        <taxon>Eurotiomycetidae</taxon>
        <taxon>Onygenales</taxon>
        <taxon>Nannizziopsiaceae</taxon>
        <taxon>Emydomyces</taxon>
    </lineage>
</organism>
<dbReference type="Pfam" id="PF02801">
    <property type="entry name" value="Ketoacyl-synt_C"/>
    <property type="match status" value="1"/>
</dbReference>
<dbReference type="InterPro" id="IPR018201">
    <property type="entry name" value="Ketoacyl_synth_AS"/>
</dbReference>
<dbReference type="PROSITE" id="PS00606">
    <property type="entry name" value="KS3_1"/>
    <property type="match status" value="1"/>
</dbReference>
<dbReference type="GO" id="GO:0006633">
    <property type="term" value="P:fatty acid biosynthetic process"/>
    <property type="evidence" value="ECO:0007669"/>
    <property type="project" value="InterPro"/>
</dbReference>
<dbReference type="SUPFAM" id="SSF53901">
    <property type="entry name" value="Thiolase-like"/>
    <property type="match status" value="1"/>
</dbReference>
<dbReference type="PROSITE" id="PS52004">
    <property type="entry name" value="KS3_2"/>
    <property type="match status" value="1"/>
</dbReference>
<dbReference type="PANTHER" id="PTHR11712:SF336">
    <property type="entry name" value="3-OXOACYL-[ACYL-CARRIER-PROTEIN] SYNTHASE, MITOCHONDRIAL"/>
    <property type="match status" value="1"/>
</dbReference>
<keyword evidence="5 6" id="KW-0808">Transferase</keyword>
<accession>A0AAF0DHT8</accession>
<keyword evidence="3" id="KW-0596">Phosphopantetheine</keyword>
<sequence length="400" mass="42255">MRRVVVTGLGAVTPLGIGVRRTWKRLLDGHCGIVSVKDRHPGFAEIPCQIAAVVPRGSKEHGGWRASDWLTRDQERKTALFAQYALAAAEEALNDADWKPEAQEAKEMTGVCLGSGIGNFEEIYNASVAYDKGLNSKTGPNHAATTACTTGAHSIGDAARFIAHGDADVMVAGGGESCIHPLAIGGFARCRSLATGFNDRPEKSSRPFDRDRQGFVVGEGAAVVVLEELEHAKSRGTRIYAELKGYGCSADAYHMTAPKENGKGALLAMQRALKNAEISPSKVDYINAHGTSTIIGDAAENAAIVSLLLGFEGKDMPSDINISSTKGAIGHLLGGAGAIEAVFSVLAIHEVRELVILFPAAGKVHMLKGVLFAEGSTSNHQSGKHDRRIQMQLCAQCSSG</sequence>
<evidence type="ECO:0000256" key="4">
    <source>
        <dbReference type="ARBA" id="ARBA00022553"/>
    </source>
</evidence>
<keyword evidence="8" id="KW-0012">Acyltransferase</keyword>
<evidence type="ECO:0000256" key="2">
    <source>
        <dbReference type="ARBA" id="ARBA00013191"/>
    </source>
</evidence>
<dbReference type="Gene3D" id="3.40.47.10">
    <property type="match status" value="1"/>
</dbReference>
<name>A0AAF0DHT8_9EURO</name>
<evidence type="ECO:0000256" key="5">
    <source>
        <dbReference type="ARBA" id="ARBA00022679"/>
    </source>
</evidence>
<gene>
    <name evidence="8" type="primary">CEM1</name>
    <name evidence="8" type="ORF">PRK78_003269</name>
</gene>
<dbReference type="GO" id="GO:0005739">
    <property type="term" value="C:mitochondrion"/>
    <property type="evidence" value="ECO:0007669"/>
    <property type="project" value="TreeGrafter"/>
</dbReference>
<evidence type="ECO:0000259" key="7">
    <source>
        <dbReference type="PROSITE" id="PS52004"/>
    </source>
</evidence>
<evidence type="ECO:0000313" key="8">
    <source>
        <dbReference type="EMBL" id="WEW57802.1"/>
    </source>
</evidence>
<dbReference type="SMART" id="SM00825">
    <property type="entry name" value="PKS_KS"/>
    <property type="match status" value="1"/>
</dbReference>
<dbReference type="EMBL" id="CP120628">
    <property type="protein sequence ID" value="WEW57802.1"/>
    <property type="molecule type" value="Genomic_DNA"/>
</dbReference>
<dbReference type="AlphaFoldDB" id="A0AAF0DHT8"/>
<evidence type="ECO:0000313" key="9">
    <source>
        <dbReference type="Proteomes" id="UP001219355"/>
    </source>
</evidence>
<dbReference type="Pfam" id="PF00109">
    <property type="entry name" value="ketoacyl-synt"/>
    <property type="match status" value="2"/>
</dbReference>
<dbReference type="Proteomes" id="UP001219355">
    <property type="component" value="Chromosome 2"/>
</dbReference>
<dbReference type="PANTHER" id="PTHR11712">
    <property type="entry name" value="POLYKETIDE SYNTHASE-RELATED"/>
    <property type="match status" value="1"/>
</dbReference>
<proteinExistence type="inferred from homology"/>
<evidence type="ECO:0000256" key="3">
    <source>
        <dbReference type="ARBA" id="ARBA00022450"/>
    </source>
</evidence>
<evidence type="ECO:0000256" key="1">
    <source>
        <dbReference type="ARBA" id="ARBA00008467"/>
    </source>
</evidence>
<feature type="domain" description="Ketosynthase family 3 (KS3)" evidence="7">
    <location>
        <begin position="1"/>
        <end position="385"/>
    </location>
</feature>
<evidence type="ECO:0000256" key="6">
    <source>
        <dbReference type="RuleBase" id="RU003694"/>
    </source>
</evidence>
<dbReference type="InterPro" id="IPR014030">
    <property type="entry name" value="Ketoacyl_synth_N"/>
</dbReference>
<dbReference type="InterPro" id="IPR014031">
    <property type="entry name" value="Ketoacyl_synth_C"/>
</dbReference>
<keyword evidence="4" id="KW-0597">Phosphoprotein</keyword>
<dbReference type="CDD" id="cd00834">
    <property type="entry name" value="KAS_I_II"/>
    <property type="match status" value="1"/>
</dbReference>
<dbReference type="InterPro" id="IPR020841">
    <property type="entry name" value="PKS_Beta-ketoAc_synthase_dom"/>
</dbReference>
<dbReference type="GO" id="GO:0004315">
    <property type="term" value="F:3-oxoacyl-[acyl-carrier-protein] synthase activity"/>
    <property type="evidence" value="ECO:0007669"/>
    <property type="project" value="UniProtKB-EC"/>
</dbReference>
<dbReference type="EC" id="2.3.1.41" evidence="2"/>
<reference evidence="8" key="1">
    <citation type="submission" date="2023-03" db="EMBL/GenBank/DDBJ databases">
        <title>Emydomyces testavorans Genome Sequence.</title>
        <authorList>
            <person name="Hoyer L."/>
        </authorList>
    </citation>
    <scope>NUCLEOTIDE SEQUENCE</scope>
    <source>
        <strain evidence="8">16-2883</strain>
    </source>
</reference>
<keyword evidence="9" id="KW-1185">Reference proteome</keyword>
<protein>
    <recommendedName>
        <fullName evidence="2">beta-ketoacyl-[acyl-carrier-protein] synthase I</fullName>
        <ecNumber evidence="2">2.3.1.41</ecNumber>
    </recommendedName>
</protein>